<dbReference type="InterPro" id="IPR029063">
    <property type="entry name" value="SAM-dependent_MTases_sf"/>
</dbReference>
<dbReference type="GO" id="GO:0008168">
    <property type="term" value="F:methyltransferase activity"/>
    <property type="evidence" value="ECO:0007669"/>
    <property type="project" value="UniProtKB-KW"/>
</dbReference>
<evidence type="ECO:0000313" key="3">
    <source>
        <dbReference type="Proteomes" id="UP000005631"/>
    </source>
</evidence>
<dbReference type="PATRIC" id="fig|926562.3.peg.3393"/>
<dbReference type="EMBL" id="CP003156">
    <property type="protein sequence ID" value="AEV34323.1"/>
    <property type="molecule type" value="Genomic_DNA"/>
</dbReference>
<dbReference type="Pfam" id="PF05050">
    <property type="entry name" value="Methyltransf_21"/>
    <property type="match status" value="1"/>
</dbReference>
<dbReference type="SUPFAM" id="SSF53335">
    <property type="entry name" value="S-adenosyl-L-methionine-dependent methyltransferases"/>
    <property type="match status" value="1"/>
</dbReference>
<organism evidence="2 3">
    <name type="scientific">Owenweeksia hongkongensis (strain DSM 17368 / CIP 108786 / JCM 12287 / NRRL B-23963 / UST20020801)</name>
    <dbReference type="NCBI Taxonomy" id="926562"/>
    <lineage>
        <taxon>Bacteria</taxon>
        <taxon>Pseudomonadati</taxon>
        <taxon>Bacteroidota</taxon>
        <taxon>Flavobacteriia</taxon>
        <taxon>Flavobacteriales</taxon>
        <taxon>Owenweeksiaceae</taxon>
        <taxon>Owenweeksia</taxon>
    </lineage>
</organism>
<dbReference type="HOGENOM" id="CLU_098632_0_0_10"/>
<dbReference type="NCBIfam" id="TIGR01444">
    <property type="entry name" value="fkbM_fam"/>
    <property type="match status" value="1"/>
</dbReference>
<keyword evidence="3" id="KW-1185">Reference proteome</keyword>
<dbReference type="eggNOG" id="ENOG502ZBVV">
    <property type="taxonomic scope" value="Bacteria"/>
</dbReference>
<proteinExistence type="predicted"/>
<dbReference type="OrthoDB" id="9812600at2"/>
<dbReference type="GO" id="GO:0032259">
    <property type="term" value="P:methylation"/>
    <property type="evidence" value="ECO:0007669"/>
    <property type="project" value="UniProtKB-KW"/>
</dbReference>
<dbReference type="KEGG" id="oho:Oweho_3372"/>
<dbReference type="Proteomes" id="UP000005631">
    <property type="component" value="Chromosome"/>
</dbReference>
<dbReference type="RefSeq" id="WP_014203670.1">
    <property type="nucleotide sequence ID" value="NC_016599.1"/>
</dbReference>
<evidence type="ECO:0000313" key="2">
    <source>
        <dbReference type="EMBL" id="AEV34323.1"/>
    </source>
</evidence>
<dbReference type="STRING" id="926562.Oweho_3372"/>
<protein>
    <submittedName>
        <fullName evidence="2">Methyltransferase, FkbM family</fullName>
    </submittedName>
</protein>
<accession>G8R509</accession>
<name>G8R509_OWEHD</name>
<sequence>MNALLIFDIGMHKGEDTAFYLSKGYQVVAVDADPNLINAAKEKFQPAHEEGRLRLENLAISENAGEVDFYLSAKSIWNSLNSKIADRLDSSKEVIKVKTNTLKSLFEKYGVPDYCKIDIEGYDIVALRSLDKDNLPKYISVESECLGESDELLENEVLATLNQMHALGYKKFKLVDQQTLKPLTLGKEFYNGKKEIHIVERLRHKFKFTYRHRLGAKHDYNFPYGATGPFGEDIDGKWYNFDDAQKLMLTHRKQFFETNVNGYSFSFWCDWHAKID</sequence>
<dbReference type="Gene3D" id="3.40.50.150">
    <property type="entry name" value="Vaccinia Virus protein VP39"/>
    <property type="match status" value="1"/>
</dbReference>
<evidence type="ECO:0000259" key="1">
    <source>
        <dbReference type="Pfam" id="PF05050"/>
    </source>
</evidence>
<keyword evidence="2" id="KW-0489">Methyltransferase</keyword>
<gene>
    <name evidence="2" type="ordered locus">Oweho_3372</name>
</gene>
<feature type="domain" description="Methyltransferase FkbM" evidence="1">
    <location>
        <begin position="8"/>
        <end position="169"/>
    </location>
</feature>
<dbReference type="AlphaFoldDB" id="G8R509"/>
<reference evidence="2 3" key="1">
    <citation type="journal article" date="2012" name="Stand. Genomic Sci.">
        <title>Genome sequence of the orange-pigmented seawater bacterium Owenweeksia hongkongensis type strain (UST20020801(T)).</title>
        <authorList>
            <person name="Riedel T."/>
            <person name="Held B."/>
            <person name="Nolan M."/>
            <person name="Lucas S."/>
            <person name="Lapidus A."/>
            <person name="Tice H."/>
            <person name="Del Rio T.G."/>
            <person name="Cheng J.F."/>
            <person name="Han C."/>
            <person name="Tapia R."/>
            <person name="Goodwin L.A."/>
            <person name="Pitluck S."/>
            <person name="Liolios K."/>
            <person name="Mavromatis K."/>
            <person name="Pagani I."/>
            <person name="Ivanova N."/>
            <person name="Mikhailova N."/>
            <person name="Pati A."/>
            <person name="Chen A."/>
            <person name="Palaniappan K."/>
            <person name="Rohde M."/>
            <person name="Tindall B.J."/>
            <person name="Detter J.C."/>
            <person name="Goker M."/>
            <person name="Woyke T."/>
            <person name="Bristow J."/>
            <person name="Eisen J.A."/>
            <person name="Markowitz V."/>
            <person name="Hugenholtz P."/>
            <person name="Klenk H.P."/>
            <person name="Kyrpides N.C."/>
        </authorList>
    </citation>
    <scope>NUCLEOTIDE SEQUENCE</scope>
    <source>
        <strain evidence="3">DSM 17368 / JCM 12287 / NRRL B-23963</strain>
    </source>
</reference>
<dbReference type="InterPro" id="IPR006342">
    <property type="entry name" value="FkbM_mtfrase"/>
</dbReference>
<keyword evidence="2" id="KW-0808">Transferase</keyword>